<evidence type="ECO:0000313" key="3">
    <source>
        <dbReference type="EMBL" id="RJE18548.1"/>
    </source>
</evidence>
<keyword evidence="4" id="KW-1185">Reference proteome</keyword>
<feature type="region of interest" description="Disordered" evidence="1">
    <location>
        <begin position="28"/>
        <end position="96"/>
    </location>
</feature>
<accession>A0A3A2Z617</accession>
<dbReference type="STRING" id="2070753.A0A3A2Z617"/>
<proteinExistence type="predicted"/>
<feature type="signal peptide" evidence="2">
    <location>
        <begin position="1"/>
        <end position="24"/>
    </location>
</feature>
<feature type="non-terminal residue" evidence="3">
    <location>
        <position position="215"/>
    </location>
</feature>
<name>A0A3A2Z617_9EURO</name>
<dbReference type="EMBL" id="MVGC01000533">
    <property type="protein sequence ID" value="RJE18548.1"/>
    <property type="molecule type" value="Genomic_DNA"/>
</dbReference>
<evidence type="ECO:0000256" key="1">
    <source>
        <dbReference type="SAM" id="MobiDB-lite"/>
    </source>
</evidence>
<dbReference type="Proteomes" id="UP000266188">
    <property type="component" value="Unassembled WGS sequence"/>
</dbReference>
<evidence type="ECO:0000313" key="4">
    <source>
        <dbReference type="Proteomes" id="UP000266188"/>
    </source>
</evidence>
<reference evidence="4" key="1">
    <citation type="submission" date="2017-02" db="EMBL/GenBank/DDBJ databases">
        <authorList>
            <person name="Tafer H."/>
            <person name="Lopandic K."/>
        </authorList>
    </citation>
    <scope>NUCLEOTIDE SEQUENCE [LARGE SCALE GENOMIC DNA]</scope>
    <source>
        <strain evidence="4">CBS 366.77</strain>
    </source>
</reference>
<feature type="chain" id="PRO_5017415553" evidence="2">
    <location>
        <begin position="25"/>
        <end position="215"/>
    </location>
</feature>
<gene>
    <name evidence="3" type="ORF">PHISCL_09119</name>
</gene>
<keyword evidence="2" id="KW-0732">Signal</keyword>
<comment type="caution">
    <text evidence="3">The sequence shown here is derived from an EMBL/GenBank/DDBJ whole genome shotgun (WGS) entry which is preliminary data.</text>
</comment>
<organism evidence="3 4">
    <name type="scientific">Aspergillus sclerotialis</name>
    <dbReference type="NCBI Taxonomy" id="2070753"/>
    <lineage>
        <taxon>Eukaryota</taxon>
        <taxon>Fungi</taxon>
        <taxon>Dikarya</taxon>
        <taxon>Ascomycota</taxon>
        <taxon>Pezizomycotina</taxon>
        <taxon>Eurotiomycetes</taxon>
        <taxon>Eurotiomycetidae</taxon>
        <taxon>Eurotiales</taxon>
        <taxon>Aspergillaceae</taxon>
        <taxon>Aspergillus</taxon>
        <taxon>Aspergillus subgen. Polypaecilum</taxon>
    </lineage>
</organism>
<sequence length="215" mass="21602">MHTAKNILALLAASWTLFVHEAAAQTSPLIPRPRPTTPLIHTSPIAASPTETSLPTHITPVTPTSPVSPTTETTTSPTTTSPMTTPVSPVAPTSHVTTSPLVPTGTIASTSIQSAVSSPFQFSFAPMVVTHSIVPQTTSPAAQFCPPCPSATERTVTVTVTEPCPSTSAPVAGPGVAATTSAAAVPPALIQATTSPTSAVIPSTPSSIPIATTST</sequence>
<evidence type="ECO:0000256" key="2">
    <source>
        <dbReference type="SAM" id="SignalP"/>
    </source>
</evidence>
<dbReference type="AlphaFoldDB" id="A0A3A2Z617"/>
<feature type="compositionally biased region" description="Low complexity" evidence="1">
    <location>
        <begin position="55"/>
        <end position="96"/>
    </location>
</feature>
<protein>
    <submittedName>
        <fullName evidence="3">Uncharacterized protein</fullName>
    </submittedName>
</protein>